<dbReference type="Pfam" id="PF10996">
    <property type="entry name" value="Beta-Casp"/>
    <property type="match status" value="1"/>
</dbReference>
<keyword evidence="5" id="KW-1185">Reference proteome</keyword>
<dbReference type="GO" id="GO:0004521">
    <property type="term" value="F:RNA endonuclease activity"/>
    <property type="evidence" value="ECO:0007669"/>
    <property type="project" value="TreeGrafter"/>
</dbReference>
<dbReference type="STRING" id="1123071.SAMN02745181_2800"/>
<dbReference type="Gene3D" id="3.60.15.10">
    <property type="entry name" value="Ribonuclease Z/Hydroxyacylglutathione hydrolase-like"/>
    <property type="match status" value="1"/>
</dbReference>
<feature type="domain" description="Metallo-beta-lactamase" evidence="2">
    <location>
        <begin position="13"/>
        <end position="224"/>
    </location>
</feature>
<dbReference type="EMBL" id="FQYR01000005">
    <property type="protein sequence ID" value="SHJ92970.1"/>
    <property type="molecule type" value="Genomic_DNA"/>
</dbReference>
<dbReference type="SMART" id="SM00849">
    <property type="entry name" value="Lactamase_B"/>
    <property type="match status" value="1"/>
</dbReference>
<protein>
    <submittedName>
        <fullName evidence="4">RNA-metabolising metallo-beta-lactamase</fullName>
    </submittedName>
</protein>
<dbReference type="Pfam" id="PF00753">
    <property type="entry name" value="Lactamase_B"/>
    <property type="match status" value="1"/>
</dbReference>
<evidence type="ECO:0000313" key="5">
    <source>
        <dbReference type="Proteomes" id="UP000184510"/>
    </source>
</evidence>
<dbReference type="CDD" id="cd16295">
    <property type="entry name" value="TTHA0252-CPSF-like_MBL-fold"/>
    <property type="match status" value="1"/>
</dbReference>
<dbReference type="InParanoid" id="A0A1M6NB64"/>
<reference evidence="4 5" key="1">
    <citation type="submission" date="2016-11" db="EMBL/GenBank/DDBJ databases">
        <authorList>
            <person name="Jaros S."/>
            <person name="Januszkiewicz K."/>
            <person name="Wedrychowicz H."/>
        </authorList>
    </citation>
    <scope>NUCLEOTIDE SEQUENCE [LARGE SCALE GENOMIC DNA]</scope>
    <source>
        <strain evidence="4 5">DSM 18772</strain>
    </source>
</reference>
<dbReference type="SUPFAM" id="SSF56281">
    <property type="entry name" value="Metallo-hydrolase/oxidoreductase"/>
    <property type="match status" value="1"/>
</dbReference>
<evidence type="ECO:0000313" key="4">
    <source>
        <dbReference type="EMBL" id="SHJ92970.1"/>
    </source>
</evidence>
<sequence length="450" mass="50235">MFFQNLARDNEIGANSYLLDTGDCRIVLDSGMHPKEEGQEAIPCLNEVPYNSVDAIFLTHSHLDHAGTIPVLMRDQPEAPVYMTAATAGLASALLHNSVNVMQIKRTELGITDYPLYGHRELDRLVGRWKHLEVEQTHDLTLHTSATLYDAGHILGSAGVMIESQGKRIFYTGDIQFEDQTLITGAKFPEDNIDTLIIETTRGASPRCESYTRESEEDKLCEAILDTLERGGSALIPVFAMGKTQEVLTMLYKFKLDGRIPEQTPIYIGGLSTKMTVVFDEFASTTARKIPDFKILEDMEVQTGSKGKKTPISYRPGAIFALSSGMMTEKTISNNFAQFFINNPKNSLLFVGYADPESPAGKIRQTRRGDIVRLNPENDPVVLDCPVEVFDFSGHATRDSILDYIIRVNPKQVFLVHGDKPASEWFQQQIAARLPQTECIIPKPKKQYTL</sequence>
<dbReference type="AlphaFoldDB" id="A0A1M6NB64"/>
<accession>A0A1M6NB64</accession>
<dbReference type="PANTHER" id="PTHR11203:SF37">
    <property type="entry name" value="INTEGRATOR COMPLEX SUBUNIT 11"/>
    <property type="match status" value="1"/>
</dbReference>
<evidence type="ECO:0000259" key="3">
    <source>
        <dbReference type="SMART" id="SM01027"/>
    </source>
</evidence>
<dbReference type="InterPro" id="IPR022712">
    <property type="entry name" value="Beta_Casp"/>
</dbReference>
<gene>
    <name evidence="4" type="ORF">SAMN02745181_2800</name>
</gene>
<feature type="domain" description="Beta-Casp" evidence="3">
    <location>
        <begin position="244"/>
        <end position="363"/>
    </location>
</feature>
<keyword evidence="1" id="KW-0378">Hydrolase</keyword>
<organism evidence="4 5">
    <name type="scientific">Rubritalea squalenifaciens DSM 18772</name>
    <dbReference type="NCBI Taxonomy" id="1123071"/>
    <lineage>
        <taxon>Bacteria</taxon>
        <taxon>Pseudomonadati</taxon>
        <taxon>Verrucomicrobiota</taxon>
        <taxon>Verrucomicrobiia</taxon>
        <taxon>Verrucomicrobiales</taxon>
        <taxon>Rubritaleaceae</taxon>
        <taxon>Rubritalea</taxon>
    </lineage>
</organism>
<proteinExistence type="predicted"/>
<dbReference type="Proteomes" id="UP000184510">
    <property type="component" value="Unassembled WGS sequence"/>
</dbReference>
<evidence type="ECO:0000256" key="1">
    <source>
        <dbReference type="ARBA" id="ARBA00022801"/>
    </source>
</evidence>
<name>A0A1M6NB64_9BACT</name>
<dbReference type="GO" id="GO:0016787">
    <property type="term" value="F:hydrolase activity"/>
    <property type="evidence" value="ECO:0007669"/>
    <property type="project" value="UniProtKB-KW"/>
</dbReference>
<dbReference type="Pfam" id="PF07521">
    <property type="entry name" value="RMMBL"/>
    <property type="match status" value="1"/>
</dbReference>
<dbReference type="OrthoDB" id="9803916at2"/>
<dbReference type="SMART" id="SM01027">
    <property type="entry name" value="Beta-Casp"/>
    <property type="match status" value="1"/>
</dbReference>
<dbReference type="InterPro" id="IPR011108">
    <property type="entry name" value="RMMBL"/>
</dbReference>
<dbReference type="Gene3D" id="3.40.50.10890">
    <property type="match status" value="1"/>
</dbReference>
<dbReference type="RefSeq" id="WP_143184381.1">
    <property type="nucleotide sequence ID" value="NZ_FQYR01000005.1"/>
</dbReference>
<dbReference type="InterPro" id="IPR050698">
    <property type="entry name" value="MBL"/>
</dbReference>
<dbReference type="PANTHER" id="PTHR11203">
    <property type="entry name" value="CLEAVAGE AND POLYADENYLATION SPECIFICITY FACTOR FAMILY MEMBER"/>
    <property type="match status" value="1"/>
</dbReference>
<dbReference type="InterPro" id="IPR001279">
    <property type="entry name" value="Metallo-B-lactamas"/>
</dbReference>
<evidence type="ECO:0000259" key="2">
    <source>
        <dbReference type="SMART" id="SM00849"/>
    </source>
</evidence>
<dbReference type="InterPro" id="IPR036866">
    <property type="entry name" value="RibonucZ/Hydroxyglut_hydro"/>
</dbReference>